<evidence type="ECO:0000313" key="6">
    <source>
        <dbReference type="Proteomes" id="UP000266861"/>
    </source>
</evidence>
<dbReference type="InterPro" id="IPR041988">
    <property type="entry name" value="Ribosomal_uL24_KOW"/>
</dbReference>
<dbReference type="GO" id="GO:1990904">
    <property type="term" value="C:ribonucleoprotein complex"/>
    <property type="evidence" value="ECO:0007669"/>
    <property type="project" value="UniProtKB-KW"/>
</dbReference>
<comment type="similarity">
    <text evidence="1">Belongs to the universal ribosomal protein uL24 family.</text>
</comment>
<dbReference type="InterPro" id="IPR005824">
    <property type="entry name" value="KOW"/>
</dbReference>
<organism evidence="5 6">
    <name type="scientific">Diversispora epigaea</name>
    <dbReference type="NCBI Taxonomy" id="1348612"/>
    <lineage>
        <taxon>Eukaryota</taxon>
        <taxon>Fungi</taxon>
        <taxon>Fungi incertae sedis</taxon>
        <taxon>Mucoromycota</taxon>
        <taxon>Glomeromycotina</taxon>
        <taxon>Glomeromycetes</taxon>
        <taxon>Diversisporales</taxon>
        <taxon>Diversisporaceae</taxon>
        <taxon>Diversispora</taxon>
    </lineage>
</organism>
<protein>
    <recommendedName>
        <fullName evidence="4">KOW domain-containing protein</fullName>
    </recommendedName>
</protein>
<feature type="domain" description="KOW" evidence="4">
    <location>
        <begin position="43"/>
        <end position="70"/>
    </location>
</feature>
<sequence length="234" mass="27878">MPNKPLHMLREVWSKFTQKKTPTRLNVRKKKWVHPRDRIERWKILEGDTVKIIAGDDKFKIGRVKEIDKFTNRVWLENIKVGRITPSLELPLNKGVQPNKEKSGGWWLRPSLKAIHVSNLMHVNPDDLKEETIPDKEKRRVRVNWRKLDIDGNGTMRWRRVICGTNQEIPFPPKPKEPWENQEKSVYDTDKEVASRLTWKVSRESPLPRGVVNELRNKFKPWRYSARLKNRPFI</sequence>
<dbReference type="Gene3D" id="2.30.30.30">
    <property type="match status" value="1"/>
</dbReference>
<comment type="caution">
    <text evidence="5">The sequence shown here is derived from an EMBL/GenBank/DDBJ whole genome shotgun (WGS) entry which is preliminary data.</text>
</comment>
<dbReference type="AlphaFoldDB" id="A0A397IZ54"/>
<reference evidence="5 6" key="1">
    <citation type="submission" date="2018-08" db="EMBL/GenBank/DDBJ databases">
        <title>Genome and evolution of the arbuscular mycorrhizal fungus Diversispora epigaea (formerly Glomus versiforme) and its bacterial endosymbionts.</title>
        <authorList>
            <person name="Sun X."/>
            <person name="Fei Z."/>
            <person name="Harrison M."/>
        </authorList>
    </citation>
    <scope>NUCLEOTIDE SEQUENCE [LARGE SCALE GENOMIC DNA]</scope>
    <source>
        <strain evidence="5 6">IT104</strain>
    </source>
</reference>
<evidence type="ECO:0000256" key="3">
    <source>
        <dbReference type="ARBA" id="ARBA00023274"/>
    </source>
</evidence>
<dbReference type="InterPro" id="IPR014722">
    <property type="entry name" value="Rib_uL2_dom2"/>
</dbReference>
<keyword evidence="3" id="KW-0687">Ribonucleoprotein</keyword>
<dbReference type="GO" id="GO:0003735">
    <property type="term" value="F:structural constituent of ribosome"/>
    <property type="evidence" value="ECO:0007669"/>
    <property type="project" value="InterPro"/>
</dbReference>
<evidence type="ECO:0000313" key="5">
    <source>
        <dbReference type="EMBL" id="RHZ79892.1"/>
    </source>
</evidence>
<dbReference type="CDD" id="cd06089">
    <property type="entry name" value="KOW_RPL26"/>
    <property type="match status" value="1"/>
</dbReference>
<proteinExistence type="inferred from homology"/>
<dbReference type="EMBL" id="PQFF01000131">
    <property type="protein sequence ID" value="RHZ79892.1"/>
    <property type="molecule type" value="Genomic_DNA"/>
</dbReference>
<evidence type="ECO:0000256" key="1">
    <source>
        <dbReference type="ARBA" id="ARBA00010618"/>
    </source>
</evidence>
<keyword evidence="6" id="KW-1185">Reference proteome</keyword>
<dbReference type="GO" id="GO:0005840">
    <property type="term" value="C:ribosome"/>
    <property type="evidence" value="ECO:0007669"/>
    <property type="project" value="UniProtKB-KW"/>
</dbReference>
<evidence type="ECO:0000259" key="4">
    <source>
        <dbReference type="SMART" id="SM00739"/>
    </source>
</evidence>
<gene>
    <name evidence="5" type="ORF">Glove_140g158</name>
</gene>
<name>A0A397IZ54_9GLOM</name>
<dbReference type="InterPro" id="IPR008991">
    <property type="entry name" value="Translation_prot_SH3-like_sf"/>
</dbReference>
<dbReference type="STRING" id="1348612.A0A397IZ54"/>
<accession>A0A397IZ54</accession>
<dbReference type="InterPro" id="IPR003256">
    <property type="entry name" value="Ribosomal_uL24"/>
</dbReference>
<dbReference type="SMART" id="SM00739">
    <property type="entry name" value="KOW"/>
    <property type="match status" value="1"/>
</dbReference>
<dbReference type="Pfam" id="PF22682">
    <property type="entry name" value="Ribosomal_uL24m-like"/>
    <property type="match status" value="1"/>
</dbReference>
<dbReference type="GO" id="GO:0003723">
    <property type="term" value="F:RNA binding"/>
    <property type="evidence" value="ECO:0007669"/>
    <property type="project" value="InterPro"/>
</dbReference>
<dbReference type="SUPFAM" id="SSF50104">
    <property type="entry name" value="Translation proteins SH3-like domain"/>
    <property type="match status" value="1"/>
</dbReference>
<dbReference type="PANTHER" id="PTHR12903">
    <property type="entry name" value="MITOCHONDRIAL RIBOSOMAL PROTEIN L24"/>
    <property type="match status" value="1"/>
</dbReference>
<dbReference type="OrthoDB" id="359154at2759"/>
<evidence type="ECO:0000256" key="2">
    <source>
        <dbReference type="ARBA" id="ARBA00022980"/>
    </source>
</evidence>
<dbReference type="GO" id="GO:0006412">
    <property type="term" value="P:translation"/>
    <property type="evidence" value="ECO:0007669"/>
    <property type="project" value="InterPro"/>
</dbReference>
<dbReference type="Proteomes" id="UP000266861">
    <property type="component" value="Unassembled WGS sequence"/>
</dbReference>
<keyword evidence="2" id="KW-0689">Ribosomal protein</keyword>